<protein>
    <recommendedName>
        <fullName evidence="4">Novel STAND NTPase 1 domain-containing protein</fullName>
    </recommendedName>
</protein>
<dbReference type="InterPro" id="IPR015943">
    <property type="entry name" value="WD40/YVTN_repeat-like_dom_sf"/>
</dbReference>
<dbReference type="PANTHER" id="PTHR19848">
    <property type="entry name" value="WD40 REPEAT PROTEIN"/>
    <property type="match status" value="1"/>
</dbReference>
<dbReference type="PROSITE" id="PS50082">
    <property type="entry name" value="WD_REPEATS_2"/>
    <property type="match status" value="12"/>
</dbReference>
<dbReference type="PROSITE" id="PS00678">
    <property type="entry name" value="WD_REPEATS_1"/>
    <property type="match status" value="9"/>
</dbReference>
<dbReference type="SUPFAM" id="SSF50978">
    <property type="entry name" value="WD40 repeat-like"/>
    <property type="match status" value="2"/>
</dbReference>
<dbReference type="Pfam" id="PF20703">
    <property type="entry name" value="nSTAND1"/>
    <property type="match status" value="1"/>
</dbReference>
<sequence length="1303" mass="138911">MQLSSGSNRTWEQGTRSGSPRRVFAERFAALYEAAGNPVLRRVAAAAEERMRATQTKVPAASAQRISDWKAGRNVPARFETLRPVLLTLIDQTRRSGNQYDPALLDLQEWKRLWTASDSWNPAQDIAEADCPYLGLASYRRDNAVLFFGRGRPTAEFADLVRTAIAPGGEGGIIALVGASGAGKSSLLDAGLIPAVGVPADEWAIATLTPGADPLGSVRSAIGRANDEIDGVDGLVAAVRDWSGSRQLLLIVDQFEELFTICTEEHARGEFLAVLEQLPVVIGIRADFYARCLDYPALESALKHRSYLLGPMRLDELAEAITGPAEAAGAKLEAGLADLVITELCGIGGHENRNSYDPGALPLVSHVLEATWQRREGGRLTVAGYRQAGGVVGSVAATAERAWSELAGAQQAAAKELLLALVTVGQDARDTRRRVPRGELLRRTVDTVAAEAALETLSVARLVTLDAESVYLTHEIVLDAWPRLRGWINEDRAGSLVRQRLEADASDWHATGRDPSALYRGTRLVSALDHSAAVATNPTTTAFIAASQALHRRAQRRSTATKVGLSALGVIVLVLALVAYSQTQTATRQRDDAVFASVLAESDRLQESNPSLSAQLSLVAHGLRPDDGSVRSRLLASQAAPLATPMVGHTGAVYTVAYRPDGKVLASASNDRTVRLWDVADPTNPHPIGEPLTGHTNFLTSVAFSPDGKVLASASGDHTVRLWDVSDPTNPRPLGQPLEQGQGTVYVVVFSPDGKTLAAPNDDHSTSLWDVSNPERPTLRGQPLRAQNGPVRTVAFSADGRTLATGSDDTTVQLWNVTDPSAAVPWGPALGGFSRAAHSVAFSPDNRHLAAASDDATAQLWDIADPARPTVLGRPLAVHSGPLWTVAFSPDGTTLATGSWDGSARLWNLSNPAQPRPLGQPITGSTGGVITVAFSPDGHTLAAGSQEGVVRLWSLPSAILHADTDTLGVPSFSRDGSRMATGTAAGVIQLWDTSDPRSPTLLGKVATGRPINLVVISPDGKTVAAEGGAEPFARLFDVADPAGMREIAAIALDIRYTYQLVFSPDSQLLATGHDDHSIEIWDVRDRAKPVLRGSSAHVSTAFITDVAFSPDGRLLATSDEDKSVKLWDVSDPAGPRQLGHTLEGHSKRATAVTFSPDQQTLASTSDDQTIRLWDISDPSKPSAIGYPMIGHMSTVRSLTIDRSGDVLASGGDDGTVRLWDISDRSRPKPIGQSITAQTGSRQDVEFDPAGGFLASIGAQGALRLWDLDEQRVIDRICTVTKGQWTVQLWDEHLGQLPYDPPCE</sequence>
<keyword evidence="6" id="KW-1185">Reference proteome</keyword>
<organism evidence="5 6">
    <name type="scientific">Antrihabitans stalactiti</name>
    <dbReference type="NCBI Taxonomy" id="2584121"/>
    <lineage>
        <taxon>Bacteria</taxon>
        <taxon>Bacillati</taxon>
        <taxon>Actinomycetota</taxon>
        <taxon>Actinomycetes</taxon>
        <taxon>Mycobacteriales</taxon>
        <taxon>Nocardiaceae</taxon>
        <taxon>Antrihabitans</taxon>
    </lineage>
</organism>
<feature type="repeat" description="WD" evidence="3">
    <location>
        <begin position="646"/>
        <end position="679"/>
    </location>
</feature>
<evidence type="ECO:0000256" key="1">
    <source>
        <dbReference type="ARBA" id="ARBA00022574"/>
    </source>
</evidence>
<feature type="repeat" description="WD" evidence="3">
    <location>
        <begin position="1103"/>
        <end position="1130"/>
    </location>
</feature>
<evidence type="ECO:0000259" key="4">
    <source>
        <dbReference type="Pfam" id="PF20703"/>
    </source>
</evidence>
<dbReference type="InterPro" id="IPR036322">
    <property type="entry name" value="WD40_repeat_dom_sf"/>
</dbReference>
<reference evidence="5 6" key="2">
    <citation type="submission" date="2020-06" db="EMBL/GenBank/DDBJ databases">
        <title>Antribacter stalactiti gen. nov., sp. nov., a new member of the family Nacardiaceae isolated from a cave.</title>
        <authorList>
            <person name="Kim I.S."/>
        </authorList>
    </citation>
    <scope>NUCLEOTIDE SEQUENCE [LARGE SCALE GENOMIC DNA]</scope>
    <source>
        <strain evidence="5 6">YC2-7</strain>
    </source>
</reference>
<feature type="repeat" description="WD" evidence="3">
    <location>
        <begin position="830"/>
        <end position="863"/>
    </location>
</feature>
<dbReference type="CDD" id="cd00200">
    <property type="entry name" value="WD40"/>
    <property type="match status" value="2"/>
</dbReference>
<dbReference type="InterPro" id="IPR049052">
    <property type="entry name" value="nSTAND1"/>
</dbReference>
<dbReference type="Proteomes" id="UP000535543">
    <property type="component" value="Unassembled WGS sequence"/>
</dbReference>
<feature type="repeat" description="WD" evidence="3">
    <location>
        <begin position="692"/>
        <end position="733"/>
    </location>
</feature>
<dbReference type="SUPFAM" id="SSF52540">
    <property type="entry name" value="P-loop containing nucleoside triphosphate hydrolases"/>
    <property type="match status" value="1"/>
</dbReference>
<feature type="domain" description="Novel STAND NTPase 1" evidence="4">
    <location>
        <begin position="132"/>
        <end position="515"/>
    </location>
</feature>
<gene>
    <name evidence="5" type="ORF">FGL95_18490</name>
</gene>
<feature type="repeat" description="WD" evidence="3">
    <location>
        <begin position="876"/>
        <end position="911"/>
    </location>
</feature>
<dbReference type="RefSeq" id="WP_169589542.1">
    <property type="nucleotide sequence ID" value="NZ_VCQU01000006.1"/>
</dbReference>
<evidence type="ECO:0000256" key="2">
    <source>
        <dbReference type="ARBA" id="ARBA00022737"/>
    </source>
</evidence>
<accession>A0A848KK16</accession>
<keyword evidence="2" id="KW-0677">Repeat</keyword>
<dbReference type="SMART" id="SM00320">
    <property type="entry name" value="WD40"/>
    <property type="match status" value="13"/>
</dbReference>
<evidence type="ECO:0000256" key="3">
    <source>
        <dbReference type="PROSITE-ProRule" id="PRU00221"/>
    </source>
</evidence>
<proteinExistence type="predicted"/>
<dbReference type="EMBL" id="VCQU01000006">
    <property type="protein sequence ID" value="NMN97032.1"/>
    <property type="molecule type" value="Genomic_DNA"/>
</dbReference>
<feature type="repeat" description="WD" evidence="3">
    <location>
        <begin position="784"/>
        <end position="825"/>
    </location>
</feature>
<feature type="repeat" description="WD" evidence="3">
    <location>
        <begin position="1188"/>
        <end position="1229"/>
    </location>
</feature>
<dbReference type="Pfam" id="PF00400">
    <property type="entry name" value="WD40"/>
    <property type="match status" value="11"/>
</dbReference>
<dbReference type="InterPro" id="IPR027417">
    <property type="entry name" value="P-loop_NTPase"/>
</dbReference>
<feature type="repeat" description="WD" evidence="3">
    <location>
        <begin position="922"/>
        <end position="955"/>
    </location>
</feature>
<dbReference type="CDD" id="cd00267">
    <property type="entry name" value="ABC_ATPase"/>
    <property type="match status" value="1"/>
</dbReference>
<reference evidence="5 6" key="1">
    <citation type="submission" date="2019-05" db="EMBL/GenBank/DDBJ databases">
        <authorList>
            <person name="Lee S.D."/>
        </authorList>
    </citation>
    <scope>NUCLEOTIDE SEQUENCE [LARGE SCALE GENOMIC DNA]</scope>
    <source>
        <strain evidence="5 6">YC2-7</strain>
    </source>
</reference>
<feature type="repeat" description="WD" evidence="3">
    <location>
        <begin position="1142"/>
        <end position="1183"/>
    </location>
</feature>
<evidence type="ECO:0000313" key="5">
    <source>
        <dbReference type="EMBL" id="NMN97032.1"/>
    </source>
</evidence>
<dbReference type="InterPro" id="IPR019775">
    <property type="entry name" value="WD40_repeat_CS"/>
</dbReference>
<dbReference type="Gene3D" id="2.130.10.10">
    <property type="entry name" value="YVTN repeat-like/Quinoprotein amine dehydrogenase"/>
    <property type="match status" value="5"/>
</dbReference>
<dbReference type="PROSITE" id="PS50294">
    <property type="entry name" value="WD_REPEATS_REGION"/>
    <property type="match status" value="11"/>
</dbReference>
<dbReference type="PANTHER" id="PTHR19848:SF8">
    <property type="entry name" value="F-BOX AND WD REPEAT DOMAIN CONTAINING 7"/>
    <property type="match status" value="1"/>
</dbReference>
<name>A0A848KK16_9NOCA</name>
<evidence type="ECO:0000313" key="6">
    <source>
        <dbReference type="Proteomes" id="UP000535543"/>
    </source>
</evidence>
<feature type="repeat" description="WD" evidence="3">
    <location>
        <begin position="1234"/>
        <end position="1275"/>
    </location>
</feature>
<keyword evidence="1 3" id="KW-0853">WD repeat</keyword>
<feature type="repeat" description="WD" evidence="3">
    <location>
        <begin position="738"/>
        <end position="779"/>
    </location>
</feature>
<dbReference type="PRINTS" id="PR00320">
    <property type="entry name" value="GPROTEINBRPT"/>
</dbReference>
<dbReference type="InterPro" id="IPR020472">
    <property type="entry name" value="WD40_PAC1"/>
</dbReference>
<dbReference type="InterPro" id="IPR001680">
    <property type="entry name" value="WD40_rpt"/>
</dbReference>
<feature type="repeat" description="WD" evidence="3">
    <location>
        <begin position="1060"/>
        <end position="1084"/>
    </location>
</feature>
<comment type="caution">
    <text evidence="5">The sequence shown here is derived from an EMBL/GenBank/DDBJ whole genome shotgun (WGS) entry which is preliminary data.</text>
</comment>